<dbReference type="InterPro" id="IPR045860">
    <property type="entry name" value="Snake_toxin-like_sf"/>
</dbReference>
<gene>
    <name evidence="6" type="primary">LOC110261493</name>
</gene>
<evidence type="ECO:0000256" key="3">
    <source>
        <dbReference type="ARBA" id="ARBA00023136"/>
    </source>
</evidence>
<feature type="transmembrane region" description="Helical" evidence="4">
    <location>
        <begin position="26"/>
        <end position="50"/>
    </location>
</feature>
<dbReference type="PANTHER" id="PTHR14569">
    <property type="entry name" value="LYMPHOCYTE ANTIGEN 6 FAMILY MEMBER G6E"/>
    <property type="match status" value="1"/>
</dbReference>
<keyword evidence="2" id="KW-0732">Signal</keyword>
<dbReference type="Proteomes" id="UP000694720">
    <property type="component" value="Unplaced"/>
</dbReference>
<dbReference type="InterPro" id="IPR000472">
    <property type="entry name" value="Activin_recp"/>
</dbReference>
<dbReference type="InterPro" id="IPR039700">
    <property type="entry name" value="Ly6g6e"/>
</dbReference>
<dbReference type="PANTHER" id="PTHR14569:SF0">
    <property type="entry name" value="LYMPHOCYTE ANTIGEN 6 FAMILY MEMBER G6E"/>
    <property type="match status" value="1"/>
</dbReference>
<protein>
    <recommendedName>
        <fullName evidence="5">Activin types I and II receptor domain-containing protein</fullName>
    </recommendedName>
</protein>
<keyword evidence="4" id="KW-0812">Transmembrane</keyword>
<dbReference type="Ensembl" id="ENSSSCT00035032483.1">
    <property type="protein sequence ID" value="ENSSSCP00035012788.1"/>
    <property type="gene ID" value="ENSSSCG00035024680.1"/>
</dbReference>
<reference evidence="6" key="1">
    <citation type="submission" date="2025-08" db="UniProtKB">
        <authorList>
            <consortium name="Ensembl"/>
        </authorList>
    </citation>
    <scope>IDENTIFICATION</scope>
</reference>
<evidence type="ECO:0000313" key="6">
    <source>
        <dbReference type="Ensembl" id="ENSSSCP00035012788.1"/>
    </source>
</evidence>
<dbReference type="GO" id="GO:0004675">
    <property type="term" value="F:transmembrane receptor protein serine/threonine kinase activity"/>
    <property type="evidence" value="ECO:0007669"/>
    <property type="project" value="InterPro"/>
</dbReference>
<evidence type="ECO:0000256" key="4">
    <source>
        <dbReference type="SAM" id="Phobius"/>
    </source>
</evidence>
<comment type="subcellular location">
    <subcellularLocation>
        <location evidence="1">Membrane</location>
    </subcellularLocation>
</comment>
<dbReference type="AlphaFoldDB" id="A0A8D0LUU8"/>
<dbReference type="GO" id="GO:0016020">
    <property type="term" value="C:membrane"/>
    <property type="evidence" value="ECO:0007669"/>
    <property type="project" value="UniProtKB-SubCell"/>
</dbReference>
<keyword evidence="3 4" id="KW-0472">Membrane</keyword>
<sequence length="236" mass="25831">MYMSFFSSDSAPPASFLHSTSLPARSGFLCHSLCSSLLLLASIHVCVLLTHSLDLSCLCIFLFFCIISLPFSVPLLLLLPAFPSISQLSFPHFGYHLCPCIPFPHPGSASPSCLISTDSTGLTTSPAPRRLRCYTCSFAKPCYPVPTECQDDEVCGISVGTSEQSEVIERKGCLPRAQCPLQGYVTYWLRSYALRHHCCEQDLCNSAITPQRPPDALLITLLLLSASFTWGGHLLH</sequence>
<dbReference type="CDD" id="cd23548">
    <property type="entry name" value="TFP_LU_ECD_Ly6G6e"/>
    <property type="match status" value="1"/>
</dbReference>
<feature type="domain" description="Activin types I and II receptor" evidence="5">
    <location>
        <begin position="131"/>
        <end position="207"/>
    </location>
</feature>
<proteinExistence type="predicted"/>
<dbReference type="Pfam" id="PF01064">
    <property type="entry name" value="Activin_recp"/>
    <property type="match status" value="1"/>
</dbReference>
<keyword evidence="4" id="KW-1133">Transmembrane helix</keyword>
<evidence type="ECO:0000313" key="7">
    <source>
        <dbReference type="Proteomes" id="UP000694720"/>
    </source>
</evidence>
<evidence type="ECO:0000256" key="1">
    <source>
        <dbReference type="ARBA" id="ARBA00004370"/>
    </source>
</evidence>
<dbReference type="SUPFAM" id="SSF57302">
    <property type="entry name" value="Snake toxin-like"/>
    <property type="match status" value="1"/>
</dbReference>
<feature type="transmembrane region" description="Helical" evidence="4">
    <location>
        <begin position="57"/>
        <end position="82"/>
    </location>
</feature>
<organism evidence="6 7">
    <name type="scientific">Sus scrofa</name>
    <name type="common">Pig</name>
    <dbReference type="NCBI Taxonomy" id="9823"/>
    <lineage>
        <taxon>Eukaryota</taxon>
        <taxon>Metazoa</taxon>
        <taxon>Chordata</taxon>
        <taxon>Craniata</taxon>
        <taxon>Vertebrata</taxon>
        <taxon>Euteleostomi</taxon>
        <taxon>Mammalia</taxon>
        <taxon>Eutheria</taxon>
        <taxon>Laurasiatheria</taxon>
        <taxon>Artiodactyla</taxon>
        <taxon>Suina</taxon>
        <taxon>Suidae</taxon>
        <taxon>Sus</taxon>
    </lineage>
</organism>
<dbReference type="Gene3D" id="2.10.60.10">
    <property type="entry name" value="CD59"/>
    <property type="match status" value="1"/>
</dbReference>
<name>A0A8D0LUU8_PIG</name>
<evidence type="ECO:0000256" key="2">
    <source>
        <dbReference type="ARBA" id="ARBA00022729"/>
    </source>
</evidence>
<evidence type="ECO:0000259" key="5">
    <source>
        <dbReference type="Pfam" id="PF01064"/>
    </source>
</evidence>
<dbReference type="FunFam" id="2.10.60.10:FF:000028">
    <property type="entry name" value="Lymphocyte antigen 6 complex locus G6E"/>
    <property type="match status" value="1"/>
</dbReference>
<accession>A0A8D0LUU8</accession>